<dbReference type="PANTHER" id="PTHR47510:SF3">
    <property type="entry name" value="ENDO_EXONUCLEASE_PHOSPHATASE DOMAIN-CONTAINING PROTEIN"/>
    <property type="match status" value="1"/>
</dbReference>
<evidence type="ECO:0000259" key="1">
    <source>
        <dbReference type="Pfam" id="PF00078"/>
    </source>
</evidence>
<dbReference type="Proteomes" id="UP001108240">
    <property type="component" value="Unplaced"/>
</dbReference>
<evidence type="ECO:0000313" key="2">
    <source>
        <dbReference type="Ensembl" id="ENSCCRP00000112836.1"/>
    </source>
</evidence>
<dbReference type="SUPFAM" id="SSF56672">
    <property type="entry name" value="DNA/RNA polymerases"/>
    <property type="match status" value="1"/>
</dbReference>
<feature type="domain" description="Reverse transcriptase" evidence="1">
    <location>
        <begin position="113"/>
        <end position="211"/>
    </location>
</feature>
<evidence type="ECO:0000313" key="3">
    <source>
        <dbReference type="Proteomes" id="UP001108240"/>
    </source>
</evidence>
<reference evidence="2" key="1">
    <citation type="submission" date="2025-08" db="UniProtKB">
        <authorList>
            <consortium name="Ensembl"/>
        </authorList>
    </citation>
    <scope>IDENTIFICATION</scope>
</reference>
<dbReference type="PANTHER" id="PTHR47510">
    <property type="entry name" value="REVERSE TRANSCRIPTASE DOMAIN-CONTAINING PROTEIN"/>
    <property type="match status" value="1"/>
</dbReference>
<proteinExistence type="predicted"/>
<dbReference type="OMA" id="HNELCKI"/>
<dbReference type="GeneTree" id="ENSGT01150000286909"/>
<dbReference type="InterPro" id="IPR000477">
    <property type="entry name" value="RT_dom"/>
</dbReference>
<name>A0A9J7Y1L6_CYPCA</name>
<organism evidence="2 3">
    <name type="scientific">Cyprinus carpio carpio</name>
    <dbReference type="NCBI Taxonomy" id="630221"/>
    <lineage>
        <taxon>Eukaryota</taxon>
        <taxon>Metazoa</taxon>
        <taxon>Chordata</taxon>
        <taxon>Craniata</taxon>
        <taxon>Vertebrata</taxon>
        <taxon>Euteleostomi</taxon>
        <taxon>Actinopterygii</taxon>
        <taxon>Neopterygii</taxon>
        <taxon>Teleostei</taxon>
        <taxon>Ostariophysi</taxon>
        <taxon>Cypriniformes</taxon>
        <taxon>Cyprinidae</taxon>
        <taxon>Cyprininae</taxon>
        <taxon>Cyprinus</taxon>
    </lineage>
</organism>
<protein>
    <recommendedName>
        <fullName evidence="1">Reverse transcriptase domain-containing protein</fullName>
    </recommendedName>
</protein>
<dbReference type="InterPro" id="IPR043502">
    <property type="entry name" value="DNA/RNA_pol_sf"/>
</dbReference>
<keyword evidence="3" id="KW-1185">Reference proteome</keyword>
<accession>A0A9J7Y1L6</accession>
<dbReference type="Ensembl" id="ENSCCRT00000180931.1">
    <property type="protein sequence ID" value="ENSCCRP00000112836.1"/>
    <property type="gene ID" value="ENSCCRG00000067536.1"/>
</dbReference>
<dbReference type="Pfam" id="PF00078">
    <property type="entry name" value="RVT_1"/>
    <property type="match status" value="1"/>
</dbReference>
<dbReference type="AlphaFoldDB" id="A0A9J7Y1L6"/>
<sequence length="248" mass="27973">MISLQKFCNFFISKVTQIRAQISSNLTPNYQYANLCPSAFSNFQTISHSELLSIISNMNPTTCSFDAIPTKLLKDVLPSVLPSLLSIINSSLQMSSVPLCLKQAVVHPLLKKDNLDPSDFNNYRPISKLPFLHKVLEKCVLNQISPYLISNNILDPFQSGFRAKHSTESALLRVVNDLLLSADSGNCTILLLLDLSAAFDTVDHRILLKRLDIEVDFPLHFLHLNLLLKLIFFLRHMCNLILIIKLIL</sequence>
<reference evidence="2" key="2">
    <citation type="submission" date="2025-09" db="UniProtKB">
        <authorList>
            <consortium name="Ensembl"/>
        </authorList>
    </citation>
    <scope>IDENTIFICATION</scope>
</reference>